<evidence type="ECO:0000313" key="16">
    <source>
        <dbReference type="EMBL" id="MEB3076238.1"/>
    </source>
</evidence>
<sequence>MEEEKFADFSALLCKWYAIHKRDLPWRGVKNPYYVWLSEIILQQTRVIQGLPYYLNFVTQFPTVADLANAPEEKVLKVWQGLGYYSRAKNLQHAAQYITRELGGVFPTTYEGLLSLKGVGDYTASAVASICYNAPKAVVDGNVYRVLSRIFDIEIPINTTEGVKYFRELAYHLLDKDRAGEYNQAIMEFGALQCKPQSPDCKGCVMNEKCLAYHKDKVDKLPVKLPKVKITHRYFHYCVISDTRGYTLMERRGEKDIWQGLYQFPLLETTGDLSEADVYVLLKEKYPKAVDIALQPKAFLHKLTHQHLHISFWKIELAEVLAQGIPPTELEKYPMPVVIQKYINKDK</sequence>
<evidence type="ECO:0000256" key="13">
    <source>
        <dbReference type="ARBA" id="ARBA00023295"/>
    </source>
</evidence>
<dbReference type="Proteomes" id="UP001311730">
    <property type="component" value="Unassembled WGS sequence"/>
</dbReference>
<keyword evidence="12" id="KW-0234">DNA repair</keyword>
<comment type="similarity">
    <text evidence="3 14">Belongs to the Nth/MutY family.</text>
</comment>
<evidence type="ECO:0000259" key="15">
    <source>
        <dbReference type="SMART" id="SM00478"/>
    </source>
</evidence>
<dbReference type="CDD" id="cd03431">
    <property type="entry name" value="NUDIX_DNA_Glycosylase_C-MutY"/>
    <property type="match status" value="1"/>
</dbReference>
<evidence type="ECO:0000256" key="3">
    <source>
        <dbReference type="ARBA" id="ARBA00008343"/>
    </source>
</evidence>
<evidence type="ECO:0000256" key="12">
    <source>
        <dbReference type="ARBA" id="ARBA00023204"/>
    </source>
</evidence>
<keyword evidence="11" id="KW-0411">Iron-sulfur</keyword>
<dbReference type="CDD" id="cd00056">
    <property type="entry name" value="ENDO3c"/>
    <property type="match status" value="1"/>
</dbReference>
<comment type="catalytic activity">
    <reaction evidence="1 14">
        <text>Hydrolyzes free adenine bases from 7,8-dihydro-8-oxoguanine:adenine mismatched double-stranded DNA, leaving an apurinic site.</text>
        <dbReference type="EC" id="3.2.2.31"/>
    </reaction>
</comment>
<evidence type="ECO:0000256" key="4">
    <source>
        <dbReference type="ARBA" id="ARBA00012045"/>
    </source>
</evidence>
<evidence type="ECO:0000256" key="5">
    <source>
        <dbReference type="ARBA" id="ARBA00022023"/>
    </source>
</evidence>
<dbReference type="NCBIfam" id="TIGR01084">
    <property type="entry name" value="mutY"/>
    <property type="match status" value="1"/>
</dbReference>
<keyword evidence="9" id="KW-0378">Hydrolase</keyword>
<dbReference type="EC" id="3.2.2.31" evidence="4 14"/>
<dbReference type="Gene3D" id="1.10.1670.10">
    <property type="entry name" value="Helix-hairpin-Helix base-excision DNA repair enzymes (C-terminal)"/>
    <property type="match status" value="1"/>
</dbReference>
<dbReference type="Pfam" id="PF00633">
    <property type="entry name" value="HHH"/>
    <property type="match status" value="1"/>
</dbReference>
<keyword evidence="7" id="KW-0479">Metal-binding</keyword>
<evidence type="ECO:0000313" key="17">
    <source>
        <dbReference type="Proteomes" id="UP001311730"/>
    </source>
</evidence>
<accession>A0ABU5ZD12</accession>
<comment type="caution">
    <text evidence="16">The sequence shown here is derived from an EMBL/GenBank/DDBJ whole genome shotgun (WGS) entry which is preliminary data.</text>
</comment>
<dbReference type="InterPro" id="IPR015797">
    <property type="entry name" value="NUDIX_hydrolase-like_dom_sf"/>
</dbReference>
<organism evidence="16 17">
    <name type="scientific">Capnocytophaga gingivalis</name>
    <dbReference type="NCBI Taxonomy" id="1017"/>
    <lineage>
        <taxon>Bacteria</taxon>
        <taxon>Pseudomonadati</taxon>
        <taxon>Bacteroidota</taxon>
        <taxon>Flavobacteriia</taxon>
        <taxon>Flavobacteriales</taxon>
        <taxon>Flavobacteriaceae</taxon>
        <taxon>Capnocytophaga</taxon>
    </lineage>
</organism>
<protein>
    <recommendedName>
        <fullName evidence="5 14">Adenine DNA glycosylase</fullName>
        <ecNumber evidence="4 14">3.2.2.31</ecNumber>
    </recommendedName>
</protein>
<gene>
    <name evidence="16" type="primary">mutY</name>
    <name evidence="16" type="ORF">VJJ08_13170</name>
</gene>
<reference evidence="16 17" key="1">
    <citation type="submission" date="2023-12" db="EMBL/GenBank/DDBJ databases">
        <title>Genomic sequences of Capnocytophaga and Parvimonas strains.</title>
        <authorList>
            <person name="Watt R.M."/>
            <person name="Wang M."/>
            <person name="Yang T."/>
            <person name="Tong W.M."/>
        </authorList>
    </citation>
    <scope>NUCLEOTIDE SEQUENCE [LARGE SCALE GENOMIC DNA]</scope>
    <source>
        <strain evidence="16 17">CCUG 13096</strain>
    </source>
</reference>
<dbReference type="PANTHER" id="PTHR42944">
    <property type="entry name" value="ADENINE DNA GLYCOSYLASE"/>
    <property type="match status" value="1"/>
</dbReference>
<evidence type="ECO:0000256" key="9">
    <source>
        <dbReference type="ARBA" id="ARBA00022801"/>
    </source>
</evidence>
<comment type="function">
    <text evidence="2">Adenine glycosylase active on G-A mispairs. MutY also corrects error-prone DNA synthesis past GO lesions which are due to the oxidatively damaged form of guanine: 7,8-dihydro-8-oxoguanine (8-oxo-dGTP).</text>
</comment>
<dbReference type="InterPro" id="IPR044298">
    <property type="entry name" value="MIG/MutY"/>
</dbReference>
<dbReference type="EMBL" id="JAYKBW010000017">
    <property type="protein sequence ID" value="MEB3076238.1"/>
    <property type="molecule type" value="Genomic_DNA"/>
</dbReference>
<keyword evidence="8 14" id="KW-0227">DNA damage</keyword>
<evidence type="ECO:0000256" key="6">
    <source>
        <dbReference type="ARBA" id="ARBA00022485"/>
    </source>
</evidence>
<keyword evidence="17" id="KW-1185">Reference proteome</keyword>
<keyword evidence="6" id="KW-0004">4Fe-4S</keyword>
<feature type="domain" description="HhH-GPD" evidence="15">
    <location>
        <begin position="41"/>
        <end position="192"/>
    </location>
</feature>
<dbReference type="InterPro" id="IPR029119">
    <property type="entry name" value="MutY_C"/>
</dbReference>
<evidence type="ECO:0000256" key="2">
    <source>
        <dbReference type="ARBA" id="ARBA00002933"/>
    </source>
</evidence>
<comment type="cofactor">
    <cofactor evidence="14">
        <name>[4Fe-4S] cluster</name>
        <dbReference type="ChEBI" id="CHEBI:49883"/>
    </cofactor>
    <text evidence="14">Binds 1 [4Fe-4S] cluster.</text>
</comment>
<dbReference type="InterPro" id="IPR011257">
    <property type="entry name" value="DNA_glycosylase"/>
</dbReference>
<dbReference type="SMART" id="SM00478">
    <property type="entry name" value="ENDO3c"/>
    <property type="match status" value="1"/>
</dbReference>
<dbReference type="RefSeq" id="WP_323984265.1">
    <property type="nucleotide sequence ID" value="NZ_JAYKBW010000017.1"/>
</dbReference>
<dbReference type="PANTHER" id="PTHR42944:SF1">
    <property type="entry name" value="ADENINE DNA GLYCOSYLASE"/>
    <property type="match status" value="1"/>
</dbReference>
<dbReference type="SUPFAM" id="SSF48150">
    <property type="entry name" value="DNA-glycosylase"/>
    <property type="match status" value="1"/>
</dbReference>
<dbReference type="InterPro" id="IPR000445">
    <property type="entry name" value="HhH_motif"/>
</dbReference>
<evidence type="ECO:0000256" key="7">
    <source>
        <dbReference type="ARBA" id="ARBA00022723"/>
    </source>
</evidence>
<evidence type="ECO:0000256" key="11">
    <source>
        <dbReference type="ARBA" id="ARBA00023014"/>
    </source>
</evidence>
<name>A0ABU5ZD12_9FLAO</name>
<dbReference type="Gene3D" id="3.90.79.10">
    <property type="entry name" value="Nucleoside Triphosphate Pyrophosphohydrolase"/>
    <property type="match status" value="1"/>
</dbReference>
<proteinExistence type="inferred from homology"/>
<keyword evidence="10 14" id="KW-0408">Iron</keyword>
<evidence type="ECO:0000256" key="14">
    <source>
        <dbReference type="RuleBase" id="RU365096"/>
    </source>
</evidence>
<dbReference type="Pfam" id="PF00730">
    <property type="entry name" value="HhH-GPD"/>
    <property type="match status" value="1"/>
</dbReference>
<dbReference type="Gene3D" id="1.10.340.30">
    <property type="entry name" value="Hypothetical protein, domain 2"/>
    <property type="match status" value="1"/>
</dbReference>
<dbReference type="InterPro" id="IPR003265">
    <property type="entry name" value="HhH-GPD_domain"/>
</dbReference>
<keyword evidence="13 14" id="KW-0326">Glycosidase</keyword>
<dbReference type="SUPFAM" id="SSF55811">
    <property type="entry name" value="Nudix"/>
    <property type="match status" value="1"/>
</dbReference>
<evidence type="ECO:0000256" key="10">
    <source>
        <dbReference type="ARBA" id="ARBA00023004"/>
    </source>
</evidence>
<dbReference type="InterPro" id="IPR023170">
    <property type="entry name" value="HhH_base_excis_C"/>
</dbReference>
<dbReference type="InterPro" id="IPR005760">
    <property type="entry name" value="A/G_AdeGlyc_MutY"/>
</dbReference>
<evidence type="ECO:0000256" key="8">
    <source>
        <dbReference type="ARBA" id="ARBA00022763"/>
    </source>
</evidence>
<evidence type="ECO:0000256" key="1">
    <source>
        <dbReference type="ARBA" id="ARBA00000843"/>
    </source>
</evidence>
<dbReference type="Pfam" id="PF14815">
    <property type="entry name" value="NUDIX_4"/>
    <property type="match status" value="1"/>
</dbReference>